<evidence type="ECO:0000256" key="1">
    <source>
        <dbReference type="SAM" id="Phobius"/>
    </source>
</evidence>
<feature type="non-terminal residue" evidence="2">
    <location>
        <position position="1"/>
    </location>
</feature>
<feature type="transmembrane region" description="Helical" evidence="1">
    <location>
        <begin position="147"/>
        <end position="166"/>
    </location>
</feature>
<dbReference type="Proteomes" id="UP000034135">
    <property type="component" value="Unassembled WGS sequence"/>
</dbReference>
<reference evidence="2 3" key="1">
    <citation type="journal article" date="2015" name="Nature">
        <title>rRNA introns, odd ribosomes, and small enigmatic genomes across a large radiation of phyla.</title>
        <authorList>
            <person name="Brown C.T."/>
            <person name="Hug L.A."/>
            <person name="Thomas B.C."/>
            <person name="Sharon I."/>
            <person name="Castelle C.J."/>
            <person name="Singh A."/>
            <person name="Wilkins M.J."/>
            <person name="Williams K.H."/>
            <person name="Banfield J.F."/>
        </authorList>
    </citation>
    <scope>NUCLEOTIDE SEQUENCE [LARGE SCALE GENOMIC DNA]</scope>
</reference>
<dbReference type="AlphaFoldDB" id="A0A0G1AVK9"/>
<protein>
    <recommendedName>
        <fullName evidence="4">Glycosyltransferase RgtA/B/C/D-like domain-containing protein</fullName>
    </recommendedName>
</protein>
<name>A0A0G1AVK9_9BACT</name>
<comment type="caution">
    <text evidence="2">The sequence shown here is derived from an EMBL/GenBank/DDBJ whole genome shotgun (WGS) entry which is preliminary data.</text>
</comment>
<keyword evidence="1" id="KW-1133">Transmembrane helix</keyword>
<keyword evidence="1" id="KW-0812">Transmembrane</keyword>
<feature type="transmembrane region" description="Helical" evidence="1">
    <location>
        <begin position="20"/>
        <end position="37"/>
    </location>
</feature>
<evidence type="ECO:0000313" key="3">
    <source>
        <dbReference type="Proteomes" id="UP000034135"/>
    </source>
</evidence>
<sequence length="398" mass="45734">GFSIQAVYLISFYVKKEFKLFKLLAGVFTVSVIVSLLNPNGLQGFLYPLTVFGNYGYNIAENQNLFLLESLNFRDPNFLFVKLSWALIIISIFTGAFRHTLSVKNLFLCLLGLMLSVIHIRSFPYLVFISLPGVIQNFGSFKAPKWLYIPIGIVSLLIIGESIFYLSGEYYKYSDRDYKVEVNSIEHIKKATDFMLANDLPQPIFNNFDIGSYIIYRGFPGYKVFVDGRPEAYPKEFFKEVYIPIQEDPKAFQSINEKIKFQTIIFSYTDQTPWAGSFLKTITQNPDWSIVFIDDFMIILVKNDIVTQKNLVKITLENLTPESFRFSDHVPYLKLSIFLLNTGYVKPAEAFAKKSLEIFPDSPIGNLILANIYGRSTDFLQISAAQDHYQKSQGNVWW</sequence>
<dbReference type="EMBL" id="LCEB01000012">
    <property type="protein sequence ID" value="KKS65145.1"/>
    <property type="molecule type" value="Genomic_DNA"/>
</dbReference>
<gene>
    <name evidence="2" type="ORF">UV33_C0012G0005</name>
</gene>
<feature type="transmembrane region" description="Helical" evidence="1">
    <location>
        <begin position="106"/>
        <end position="127"/>
    </location>
</feature>
<proteinExistence type="predicted"/>
<accession>A0A0G1AVK9</accession>
<evidence type="ECO:0000313" key="2">
    <source>
        <dbReference type="EMBL" id="KKS65145.1"/>
    </source>
</evidence>
<evidence type="ECO:0008006" key="4">
    <source>
        <dbReference type="Google" id="ProtNLM"/>
    </source>
</evidence>
<feature type="transmembrane region" description="Helical" evidence="1">
    <location>
        <begin position="78"/>
        <end position="97"/>
    </location>
</feature>
<organism evidence="2 3">
    <name type="scientific">Candidatus Daviesbacteria bacterium GW2011_GWA1_42_6</name>
    <dbReference type="NCBI Taxonomy" id="1618420"/>
    <lineage>
        <taxon>Bacteria</taxon>
        <taxon>Candidatus Daviesiibacteriota</taxon>
    </lineage>
</organism>
<keyword evidence="1" id="KW-0472">Membrane</keyword>